<organism evidence="3 4">
    <name type="scientific">Tumebacillus flagellatus</name>
    <dbReference type="NCBI Taxonomy" id="1157490"/>
    <lineage>
        <taxon>Bacteria</taxon>
        <taxon>Bacillati</taxon>
        <taxon>Bacillota</taxon>
        <taxon>Bacilli</taxon>
        <taxon>Bacillales</taxon>
        <taxon>Alicyclobacillaceae</taxon>
        <taxon>Tumebacillus</taxon>
    </lineage>
</organism>
<gene>
    <name evidence="3" type="ORF">EL26_18420</name>
</gene>
<dbReference type="InterPro" id="IPR011008">
    <property type="entry name" value="Dimeric_a/b-barrel"/>
</dbReference>
<keyword evidence="4" id="KW-1185">Reference proteome</keyword>
<name>A0A074M731_9BACL</name>
<dbReference type="PANTHER" id="PTHR37828:SF1">
    <property type="entry name" value="YCII-RELATED DOMAIN-CONTAINING PROTEIN"/>
    <property type="match status" value="1"/>
</dbReference>
<feature type="domain" description="YCII-related" evidence="2">
    <location>
        <begin position="20"/>
        <end position="85"/>
    </location>
</feature>
<dbReference type="STRING" id="1157490.EL26_18420"/>
<dbReference type="Proteomes" id="UP000027931">
    <property type="component" value="Unassembled WGS sequence"/>
</dbReference>
<dbReference type="Pfam" id="PF03795">
    <property type="entry name" value="YCII"/>
    <property type="match status" value="1"/>
</dbReference>
<evidence type="ECO:0000313" key="3">
    <source>
        <dbReference type="EMBL" id="KEO81817.1"/>
    </source>
</evidence>
<evidence type="ECO:0000256" key="1">
    <source>
        <dbReference type="ARBA" id="ARBA00007689"/>
    </source>
</evidence>
<dbReference type="eggNOG" id="COG2350">
    <property type="taxonomic scope" value="Bacteria"/>
</dbReference>
<proteinExistence type="inferred from homology"/>
<accession>A0A074M731</accession>
<sequence length="101" mass="11291">MSGVTEFVYVIRPVRPGFLEEVLPEEMEAMGSHFQYLQDLLEKGQLLLAGPCLDRTFGLCVFKAGSEEEAREIMENDPAIKLGVMNGELHPYRASLFAGQK</sequence>
<evidence type="ECO:0000313" key="4">
    <source>
        <dbReference type="Proteomes" id="UP000027931"/>
    </source>
</evidence>
<dbReference type="SUPFAM" id="SSF54909">
    <property type="entry name" value="Dimeric alpha+beta barrel"/>
    <property type="match status" value="1"/>
</dbReference>
<dbReference type="Gene3D" id="3.30.70.1060">
    <property type="entry name" value="Dimeric alpha+beta barrel"/>
    <property type="match status" value="1"/>
</dbReference>
<dbReference type="RefSeq" id="WP_038091849.1">
    <property type="nucleotide sequence ID" value="NZ_JMIR01000031.1"/>
</dbReference>
<dbReference type="OrthoDB" id="8589613at2"/>
<dbReference type="PANTHER" id="PTHR37828">
    <property type="entry name" value="GSR2449 PROTEIN"/>
    <property type="match status" value="1"/>
</dbReference>
<reference evidence="3 4" key="1">
    <citation type="journal article" date="2013" name="Int. J. Syst. Evol. Microbiol.">
        <title>Tumebacillus flagellatus sp. nov., an alpha-amylase/pullulanase-producing bacterium isolated from cassava wastewater.</title>
        <authorList>
            <person name="Wang Q."/>
            <person name="Xie N."/>
            <person name="Qin Y."/>
            <person name="Shen N."/>
            <person name="Zhu J."/>
            <person name="Mi H."/>
            <person name="Huang R."/>
        </authorList>
    </citation>
    <scope>NUCLEOTIDE SEQUENCE [LARGE SCALE GENOMIC DNA]</scope>
    <source>
        <strain evidence="3 4">GST4</strain>
    </source>
</reference>
<evidence type="ECO:0000259" key="2">
    <source>
        <dbReference type="Pfam" id="PF03795"/>
    </source>
</evidence>
<comment type="caution">
    <text evidence="3">The sequence shown here is derived from an EMBL/GenBank/DDBJ whole genome shotgun (WGS) entry which is preliminary data.</text>
</comment>
<comment type="similarity">
    <text evidence="1">Belongs to the YciI family.</text>
</comment>
<dbReference type="AlphaFoldDB" id="A0A074M731"/>
<dbReference type="EMBL" id="JMIR01000031">
    <property type="protein sequence ID" value="KEO81817.1"/>
    <property type="molecule type" value="Genomic_DNA"/>
</dbReference>
<protein>
    <recommendedName>
        <fullName evidence="2">YCII-related domain-containing protein</fullName>
    </recommendedName>
</protein>
<dbReference type="InterPro" id="IPR005545">
    <property type="entry name" value="YCII"/>
</dbReference>